<sequence length="300" mass="33059">MAGSFVAQWHLGYKSLQYTPTLRGFDSFFGYYNGQEFYFNHTTEHYGHCGLDLWRNEGSTTQAVTDLNGVYSTYAFTDEAKRIIAKHDPAKPLFLFLSYQAVHGSCIDCTVEAPKEVVDRFAYIKANNRSLLAGALDVMDQSIGEVLASLQSRRMLSDSVVVFASDNGAAPLRDIVAANAGSNWPLRGVKQGVWEGAVRTPAVFWYGRMSSHLSQPPSHHIMHLVDWGPTFYTAAGGDVSDLGDVDGKDQWELLSTGRGNKREDVILEIEGRNGASAIISGRQGLFCFNTNYSFALSSSK</sequence>
<organism evidence="1 2">
    <name type="scientific">Dermacentor silvarum</name>
    <name type="common">Tick</name>
    <dbReference type="NCBI Taxonomy" id="543639"/>
    <lineage>
        <taxon>Eukaryota</taxon>
        <taxon>Metazoa</taxon>
        <taxon>Ecdysozoa</taxon>
        <taxon>Arthropoda</taxon>
        <taxon>Chelicerata</taxon>
        <taxon>Arachnida</taxon>
        <taxon>Acari</taxon>
        <taxon>Parasitiformes</taxon>
        <taxon>Ixodida</taxon>
        <taxon>Ixodoidea</taxon>
        <taxon>Ixodidae</taxon>
        <taxon>Rhipicephalinae</taxon>
        <taxon>Dermacentor</taxon>
    </lineage>
</organism>
<gene>
    <name evidence="1" type="ORF">HPB49_010304</name>
</gene>
<accession>A0ACB8CEG3</accession>
<reference evidence="1" key="1">
    <citation type="submission" date="2020-05" db="EMBL/GenBank/DDBJ databases">
        <title>Large-scale comparative analyses of tick genomes elucidate their genetic diversity and vector capacities.</title>
        <authorList>
            <person name="Jia N."/>
            <person name="Wang J."/>
            <person name="Shi W."/>
            <person name="Du L."/>
            <person name="Sun Y."/>
            <person name="Zhan W."/>
            <person name="Jiang J."/>
            <person name="Wang Q."/>
            <person name="Zhang B."/>
            <person name="Ji P."/>
            <person name="Sakyi L.B."/>
            <person name="Cui X."/>
            <person name="Yuan T."/>
            <person name="Jiang B."/>
            <person name="Yang W."/>
            <person name="Lam T.T.-Y."/>
            <person name="Chang Q."/>
            <person name="Ding S."/>
            <person name="Wang X."/>
            <person name="Zhu J."/>
            <person name="Ruan X."/>
            <person name="Zhao L."/>
            <person name="Wei J."/>
            <person name="Que T."/>
            <person name="Du C."/>
            <person name="Cheng J."/>
            <person name="Dai P."/>
            <person name="Han X."/>
            <person name="Huang E."/>
            <person name="Gao Y."/>
            <person name="Liu J."/>
            <person name="Shao H."/>
            <person name="Ye R."/>
            <person name="Li L."/>
            <person name="Wei W."/>
            <person name="Wang X."/>
            <person name="Wang C."/>
            <person name="Yang T."/>
            <person name="Huo Q."/>
            <person name="Li W."/>
            <person name="Guo W."/>
            <person name="Chen H."/>
            <person name="Zhou L."/>
            <person name="Ni X."/>
            <person name="Tian J."/>
            <person name="Zhou Y."/>
            <person name="Sheng Y."/>
            <person name="Liu T."/>
            <person name="Pan Y."/>
            <person name="Xia L."/>
            <person name="Li J."/>
            <person name="Zhao F."/>
            <person name="Cao W."/>
        </authorList>
    </citation>
    <scope>NUCLEOTIDE SEQUENCE</scope>
    <source>
        <strain evidence="1">Dsil-2018</strain>
    </source>
</reference>
<comment type="caution">
    <text evidence="1">The sequence shown here is derived from an EMBL/GenBank/DDBJ whole genome shotgun (WGS) entry which is preliminary data.</text>
</comment>
<keyword evidence="2" id="KW-1185">Reference proteome</keyword>
<protein>
    <submittedName>
        <fullName evidence="1">Uncharacterized protein</fullName>
    </submittedName>
</protein>
<dbReference type="Proteomes" id="UP000821865">
    <property type="component" value="Chromosome 7"/>
</dbReference>
<proteinExistence type="predicted"/>
<dbReference type="EMBL" id="CM023476">
    <property type="protein sequence ID" value="KAH7941134.1"/>
    <property type="molecule type" value="Genomic_DNA"/>
</dbReference>
<name>A0ACB8CEG3_DERSI</name>
<evidence type="ECO:0000313" key="1">
    <source>
        <dbReference type="EMBL" id="KAH7941134.1"/>
    </source>
</evidence>
<evidence type="ECO:0000313" key="2">
    <source>
        <dbReference type="Proteomes" id="UP000821865"/>
    </source>
</evidence>